<dbReference type="RefSeq" id="NP_001193398.1">
    <property type="nucleotide sequence ID" value="NM_001206469.1"/>
</dbReference>
<name>A0A8R1XHR6_ACYPI</name>
<dbReference type="EnsemblMetazoa" id="NM_001206469.1">
    <property type="protein sequence ID" value="NP_001193398.1"/>
    <property type="gene ID" value="GeneID_100158678"/>
</dbReference>
<evidence type="ECO:0000313" key="2">
    <source>
        <dbReference type="EnsemblMetazoa" id="NP_001193398.1"/>
    </source>
</evidence>
<reference evidence="3" key="1">
    <citation type="submission" date="2010-06" db="EMBL/GenBank/DDBJ databases">
        <authorList>
            <person name="Jiang H."/>
            <person name="Abraham K."/>
            <person name="Ali S."/>
            <person name="Alsbrooks S.L."/>
            <person name="Anim B.N."/>
            <person name="Anosike U.S."/>
            <person name="Attaway T."/>
            <person name="Bandaranaike D.P."/>
            <person name="Battles P.K."/>
            <person name="Bell S.N."/>
            <person name="Bell A.V."/>
            <person name="Beltran B."/>
            <person name="Bickham C."/>
            <person name="Bustamante Y."/>
            <person name="Caleb T."/>
            <person name="Canada A."/>
            <person name="Cardenas V."/>
            <person name="Carter K."/>
            <person name="Chacko J."/>
            <person name="Chandrabose M.N."/>
            <person name="Chavez D."/>
            <person name="Chavez A."/>
            <person name="Chen L."/>
            <person name="Chu H.-S."/>
            <person name="Claassen K.J."/>
            <person name="Cockrell R."/>
            <person name="Collins M."/>
            <person name="Cooper J.A."/>
            <person name="Cree A."/>
            <person name="Curry S.M."/>
            <person name="Da Y."/>
            <person name="Dao M.D."/>
            <person name="Das B."/>
            <person name="Davila M.-L."/>
            <person name="Davy-Carroll L."/>
            <person name="Denson S."/>
            <person name="Dinh H."/>
            <person name="Ebong V.E."/>
            <person name="Edwards J.R."/>
            <person name="Egan A."/>
            <person name="El-Daye J."/>
            <person name="Escobedo L."/>
            <person name="Fernandez S."/>
            <person name="Fernando P.R."/>
            <person name="Flagg N."/>
            <person name="Forbes L.D."/>
            <person name="Fowler R.G."/>
            <person name="Fu Q."/>
            <person name="Gabisi R.A."/>
            <person name="Ganer J."/>
            <person name="Garbino Pronczuk A."/>
            <person name="Garcia R.M."/>
            <person name="Garner T."/>
            <person name="Garrett T.E."/>
            <person name="Gonzalez D.A."/>
            <person name="Hamid H."/>
            <person name="Hawkins E.S."/>
            <person name="Hirani K."/>
            <person name="Hogues M.E."/>
            <person name="Hollins B."/>
            <person name="Hsiao C.-H."/>
            <person name="Jabil R."/>
            <person name="James M.L."/>
            <person name="Jhangiani S.N."/>
            <person name="Johnson B."/>
            <person name="Johnson Q."/>
            <person name="Joshi V."/>
            <person name="Kalu J.B."/>
            <person name="Kam C."/>
            <person name="Kashfia A."/>
            <person name="Keebler J."/>
            <person name="Kisamo H."/>
            <person name="Kovar C.L."/>
            <person name="Lago L.A."/>
            <person name="Lai C.-Y."/>
            <person name="Laidlaw J."/>
            <person name="Lara F."/>
            <person name="Le T.-K."/>
            <person name="Lee S.L."/>
            <person name="Legall F.H."/>
            <person name="Lemon S.J."/>
            <person name="Lewis L.R."/>
            <person name="Li B."/>
            <person name="Liu Y."/>
            <person name="Liu Y.-S."/>
            <person name="Lopez J."/>
            <person name="Lozado R.J."/>
            <person name="Lu J."/>
            <person name="Madu R.C."/>
            <person name="Maheshwari M."/>
            <person name="Maheshwari R."/>
            <person name="Malloy K."/>
            <person name="Martinez E."/>
            <person name="Mathew T."/>
            <person name="Mercado I.C."/>
            <person name="Mercado C."/>
            <person name="Meyer B."/>
            <person name="Montgomery K."/>
            <person name="Morgan M.B."/>
            <person name="Munidasa M."/>
            <person name="Nazareth L.V."/>
            <person name="Nelson J."/>
            <person name="Ng B.M."/>
            <person name="Nguyen N.B."/>
            <person name="Nguyen P.Q."/>
            <person name="Nguyen T."/>
            <person name="Obregon M."/>
            <person name="Okwuonu G.O."/>
            <person name="Onwere C.G."/>
            <person name="Orozco G."/>
            <person name="Parra A."/>
            <person name="Patel S."/>
            <person name="Patil S."/>
            <person name="Perez A."/>
            <person name="Perez Y."/>
            <person name="Pham C."/>
            <person name="Primus E.L."/>
            <person name="Pu L.-L."/>
            <person name="Puazo M."/>
            <person name="Qin X."/>
            <person name="Quiroz J.B."/>
            <person name="Reese J."/>
            <person name="Richards S."/>
            <person name="Rives C.M."/>
            <person name="Robberts R."/>
            <person name="Ruiz S.J."/>
            <person name="Ruiz M.J."/>
            <person name="Santibanez J."/>
            <person name="Schneider B.W."/>
            <person name="Sisson I."/>
            <person name="Smith M."/>
            <person name="Sodergren E."/>
            <person name="Song X.-Z."/>
            <person name="Song B.B."/>
            <person name="Summersgill H."/>
            <person name="Thelus R."/>
            <person name="Thornton R.D."/>
            <person name="Trejos Z.Y."/>
            <person name="Usmani K."/>
            <person name="Vattathil S."/>
            <person name="Villasana D."/>
            <person name="Walker D.L."/>
            <person name="Wang S."/>
            <person name="Wang K."/>
            <person name="White C.S."/>
            <person name="Williams A.C."/>
            <person name="Williamson J."/>
            <person name="Wilson K."/>
            <person name="Woghiren I.O."/>
            <person name="Woodworth J.R."/>
            <person name="Worley K.C."/>
            <person name="Wright R.A."/>
            <person name="Wu W."/>
            <person name="Young L."/>
            <person name="Zhang L."/>
            <person name="Zhang J."/>
            <person name="Zhu Y."/>
            <person name="Muzny D.M."/>
            <person name="Weinstock G."/>
            <person name="Gibbs R.A."/>
        </authorList>
    </citation>
    <scope>NUCLEOTIDE SEQUENCE [LARGE SCALE GENOMIC DNA]</scope>
    <source>
        <strain evidence="3">LSR1</strain>
    </source>
</reference>
<dbReference type="AlphaFoldDB" id="A0A8R1XHR6"/>
<dbReference type="GeneID" id="100158678"/>
<dbReference type="KEGG" id="api:100158678"/>
<keyword evidence="1" id="KW-0812">Transmembrane</keyword>
<dbReference type="PANTHER" id="PTHR13041">
    <property type="entry name" value="JTB PROTEIN-RELATED"/>
    <property type="match status" value="1"/>
</dbReference>
<evidence type="ECO:0000313" key="3">
    <source>
        <dbReference type="Proteomes" id="UP000007819"/>
    </source>
</evidence>
<dbReference type="PANTHER" id="PTHR13041:SF3">
    <property type="entry name" value="PROTEIN JTB"/>
    <property type="match status" value="1"/>
</dbReference>
<feature type="transmembrane region" description="Helical" evidence="1">
    <location>
        <begin position="12"/>
        <end position="29"/>
    </location>
</feature>
<proteinExistence type="predicted"/>
<dbReference type="InterPro" id="IPR008657">
    <property type="entry name" value="JTB"/>
</dbReference>
<evidence type="ECO:0000256" key="1">
    <source>
        <dbReference type="SAM" id="Phobius"/>
    </source>
</evidence>
<dbReference type="GO" id="GO:0005813">
    <property type="term" value="C:centrosome"/>
    <property type="evidence" value="ECO:0007669"/>
    <property type="project" value="TreeGrafter"/>
</dbReference>
<dbReference type="GO" id="GO:0030496">
    <property type="term" value="C:midbody"/>
    <property type="evidence" value="ECO:0007669"/>
    <property type="project" value="TreeGrafter"/>
</dbReference>
<organism evidence="2 3">
    <name type="scientific">Acyrthosiphon pisum</name>
    <name type="common">Pea aphid</name>
    <dbReference type="NCBI Taxonomy" id="7029"/>
    <lineage>
        <taxon>Eukaryota</taxon>
        <taxon>Metazoa</taxon>
        <taxon>Ecdysozoa</taxon>
        <taxon>Arthropoda</taxon>
        <taxon>Hexapoda</taxon>
        <taxon>Insecta</taxon>
        <taxon>Pterygota</taxon>
        <taxon>Neoptera</taxon>
        <taxon>Paraneoptera</taxon>
        <taxon>Hemiptera</taxon>
        <taxon>Sternorrhyncha</taxon>
        <taxon>Aphidomorpha</taxon>
        <taxon>Aphidoidea</taxon>
        <taxon>Aphididae</taxon>
        <taxon>Macrosiphini</taxon>
        <taxon>Acyrthosiphon</taxon>
    </lineage>
</organism>
<reference evidence="2" key="2">
    <citation type="submission" date="2022-06" db="UniProtKB">
        <authorList>
            <consortium name="EnsemblMetazoa"/>
        </authorList>
    </citation>
    <scope>IDENTIFICATION</scope>
</reference>
<accession>A0A8R1XHR6</accession>
<evidence type="ECO:0008006" key="4">
    <source>
        <dbReference type="Google" id="ProtNLM"/>
    </source>
</evidence>
<keyword evidence="1" id="KW-0472">Membrane</keyword>
<dbReference type="Proteomes" id="UP000007819">
    <property type="component" value="Chromosome A1"/>
</dbReference>
<dbReference type="GO" id="GO:0005737">
    <property type="term" value="C:cytoplasm"/>
    <property type="evidence" value="ECO:0007669"/>
    <property type="project" value="TreeGrafter"/>
</dbReference>
<dbReference type="Pfam" id="PF05439">
    <property type="entry name" value="JTB"/>
    <property type="match status" value="1"/>
</dbReference>
<dbReference type="OMA" id="TITRSCD"/>
<dbReference type="Gene3D" id="3.30.720.220">
    <property type="match status" value="1"/>
</dbReference>
<protein>
    <recommendedName>
        <fullName evidence="4">Protein JTB</fullName>
    </recommendedName>
</protein>
<keyword evidence="1" id="KW-1133">Transmembrane helix</keyword>
<dbReference type="OrthoDB" id="5971907at2759"/>
<keyword evidence="3" id="KW-1185">Reference proteome</keyword>
<feature type="transmembrane region" description="Helical" evidence="1">
    <location>
        <begin position="114"/>
        <end position="134"/>
    </location>
</feature>
<dbReference type="GO" id="GO:0000281">
    <property type="term" value="P:mitotic cytokinesis"/>
    <property type="evidence" value="ECO:0007669"/>
    <property type="project" value="TreeGrafter"/>
</dbReference>
<sequence length="155" mass="17602">MVLESCSVKRLLLLIIFIGGITLLIFIKITSSSALSGLNATIATETSEGVKDHKNSSNKCWLREENTILKECHLCSDKLECINASYVETIKCKISGLAYRNCRKPTIRTSEKEFWLFQGSQFVIAVISLSVIQYKKKQFHKKLMKRIQKQLDSVV</sequence>
<dbReference type="GO" id="GO:0005819">
    <property type="term" value="C:spindle"/>
    <property type="evidence" value="ECO:0007669"/>
    <property type="project" value="TreeGrafter"/>
</dbReference>
<dbReference type="CTD" id="38235"/>
<dbReference type="GO" id="GO:0016020">
    <property type="term" value="C:membrane"/>
    <property type="evidence" value="ECO:0007669"/>
    <property type="project" value="InterPro"/>
</dbReference>